<proteinExistence type="predicted"/>
<evidence type="ECO:0000313" key="1">
    <source>
        <dbReference type="EMBL" id="KKP54251.1"/>
    </source>
</evidence>
<comment type="caution">
    <text evidence="1">The sequence shown here is derived from an EMBL/GenBank/DDBJ whole genome shotgun (WGS) entry which is preliminary data.</text>
</comment>
<evidence type="ECO:0000313" key="2">
    <source>
        <dbReference type="Proteomes" id="UP000034488"/>
    </source>
</evidence>
<dbReference type="Proteomes" id="UP000034488">
    <property type="component" value="Unassembled WGS sequence"/>
</dbReference>
<reference evidence="1 2" key="1">
    <citation type="journal article" date="2015" name="Nature">
        <title>rRNA introns, odd ribosomes, and small enigmatic genomes across a large radiation of phyla.</title>
        <authorList>
            <person name="Brown C.T."/>
            <person name="Hug L.A."/>
            <person name="Thomas B.C."/>
            <person name="Sharon I."/>
            <person name="Castelle C.J."/>
            <person name="Singh A."/>
            <person name="Wilkins M.J."/>
            <person name="Williams K.H."/>
            <person name="Banfield J.F."/>
        </authorList>
    </citation>
    <scope>NUCLEOTIDE SEQUENCE [LARGE SCALE GENOMIC DNA]</scope>
</reference>
<feature type="non-terminal residue" evidence="1">
    <location>
        <position position="1"/>
    </location>
</feature>
<gene>
    <name evidence="1" type="ORF">UR47_C0023G0001</name>
</gene>
<organism evidence="1 2">
    <name type="scientific">candidate division WS6 bacterium GW2011_GWB1_33_6</name>
    <dbReference type="NCBI Taxonomy" id="1619088"/>
    <lineage>
        <taxon>Bacteria</taxon>
        <taxon>Candidatus Dojkabacteria</taxon>
    </lineage>
</organism>
<sequence>VPFKFYKDQIDTPVSREIIGKVIFDVLGTHCRLKCIVNESVKPKLQSSADVVLKNVPVIKKKEKVEEEKKTFAPRKVKADVEAIFAGM</sequence>
<dbReference type="AlphaFoldDB" id="A0A0G0AS60"/>
<accession>A0A0G0AS60</accession>
<dbReference type="EMBL" id="LBPI01000023">
    <property type="protein sequence ID" value="KKP54251.1"/>
    <property type="molecule type" value="Genomic_DNA"/>
</dbReference>
<name>A0A0G0AS60_9BACT</name>
<protein>
    <submittedName>
        <fullName evidence="1">Uncharacterized protein</fullName>
    </submittedName>
</protein>